<evidence type="ECO:0000313" key="2">
    <source>
        <dbReference type="Proteomes" id="UP000008205"/>
    </source>
</evidence>
<dbReference type="Pfam" id="PF05930">
    <property type="entry name" value="Phage_AlpA"/>
    <property type="match status" value="1"/>
</dbReference>
<dbReference type="HOGENOM" id="CLU_140176_11_1_6"/>
<evidence type="ECO:0000313" key="1">
    <source>
        <dbReference type="EMBL" id="CAS11449.1"/>
    </source>
</evidence>
<name>B7UM59_ECO27</name>
<dbReference type="InterPro" id="IPR009061">
    <property type="entry name" value="DNA-bd_dom_put_sf"/>
</dbReference>
<dbReference type="RefSeq" id="WP_000842055.1">
    <property type="nucleotide sequence ID" value="NC_011601.1"/>
</dbReference>
<protein>
    <recommendedName>
        <fullName evidence="3">AlpA family phage regulatory protein</fullName>
    </recommendedName>
</protein>
<keyword evidence="2" id="KW-1185">Reference proteome</keyword>
<sequence>MKSQTFTFPTNGNARAKQVAHYLGVHISTVWRYAKRPDFPKPHQLTDGVTVFDAAAIRQWNKQKTGGENA</sequence>
<dbReference type="SUPFAM" id="SSF46955">
    <property type="entry name" value="Putative DNA-binding domain"/>
    <property type="match status" value="1"/>
</dbReference>
<dbReference type="AlphaFoldDB" id="B7UM59"/>
<evidence type="ECO:0008006" key="3">
    <source>
        <dbReference type="Google" id="ProtNLM"/>
    </source>
</evidence>
<dbReference type="KEGG" id="ecg:E2348C_3901"/>
<proteinExistence type="predicted"/>
<accession>B7UM59</accession>
<gene>
    <name evidence="1" type="ordered locus">E2348C_3901</name>
</gene>
<dbReference type="InterPro" id="IPR010260">
    <property type="entry name" value="AlpA"/>
</dbReference>
<reference evidence="1 2" key="1">
    <citation type="journal article" date="2009" name="J. Bacteriol.">
        <title>Complete genome sequence and comparative genome analysis of enteropathogenic Escherichia coli O127:H6 strain E2348/69.</title>
        <authorList>
            <person name="Iguchi A."/>
            <person name="Thomson N.R."/>
            <person name="Ogura Y."/>
            <person name="Saunders D."/>
            <person name="Ooka T."/>
            <person name="Henderson I.R."/>
            <person name="Harris D."/>
            <person name="Asadulghani M."/>
            <person name="Kurokawa K."/>
            <person name="Dean P."/>
            <person name="Kenny B."/>
            <person name="Quail M.A."/>
            <person name="Thurston S."/>
            <person name="Dougan G."/>
            <person name="Hayashi T."/>
            <person name="Parkhill J."/>
            <person name="Frankel G."/>
        </authorList>
    </citation>
    <scope>NUCLEOTIDE SEQUENCE [LARGE SCALE GENOMIC DNA]</scope>
    <source>
        <strain evidence="2">E2348/69 / EPEC</strain>
    </source>
</reference>
<dbReference type="EMBL" id="FM180568">
    <property type="protein sequence ID" value="CAS11449.1"/>
    <property type="molecule type" value="Genomic_DNA"/>
</dbReference>
<organism evidence="1 2">
    <name type="scientific">Escherichia coli O127:H6 (strain E2348/69 / EPEC)</name>
    <dbReference type="NCBI Taxonomy" id="574521"/>
    <lineage>
        <taxon>Bacteria</taxon>
        <taxon>Pseudomonadati</taxon>
        <taxon>Pseudomonadota</taxon>
        <taxon>Gammaproteobacteria</taxon>
        <taxon>Enterobacterales</taxon>
        <taxon>Enterobacteriaceae</taxon>
        <taxon>Escherichia</taxon>
    </lineage>
</organism>
<dbReference type="Proteomes" id="UP000008205">
    <property type="component" value="Chromosome"/>
</dbReference>